<dbReference type="PANTHER" id="PTHR42723:SF1">
    <property type="entry name" value="CHLOROPHYLL SYNTHASE, CHLOROPLASTIC"/>
    <property type="match status" value="1"/>
</dbReference>
<dbReference type="InterPro" id="IPR050475">
    <property type="entry name" value="Prenyltransferase_related"/>
</dbReference>
<feature type="transmembrane region" description="Helical" evidence="7">
    <location>
        <begin position="188"/>
        <end position="213"/>
    </location>
</feature>
<feature type="compositionally biased region" description="Basic and acidic residues" evidence="6">
    <location>
        <begin position="1"/>
        <end position="11"/>
    </location>
</feature>
<organism evidence="8 9">
    <name type="scientific">Rhizobium meliloti</name>
    <name type="common">Ensifer meliloti</name>
    <name type="synonym">Sinorhizobium meliloti</name>
    <dbReference type="NCBI Taxonomy" id="382"/>
    <lineage>
        <taxon>Bacteria</taxon>
        <taxon>Pseudomonadati</taxon>
        <taxon>Pseudomonadota</taxon>
        <taxon>Alphaproteobacteria</taxon>
        <taxon>Hyphomicrobiales</taxon>
        <taxon>Rhizobiaceae</taxon>
        <taxon>Sinorhizobium/Ensifer group</taxon>
        <taxon>Sinorhizobium</taxon>
    </lineage>
</organism>
<evidence type="ECO:0000256" key="7">
    <source>
        <dbReference type="SAM" id="Phobius"/>
    </source>
</evidence>
<evidence type="ECO:0000313" key="9">
    <source>
        <dbReference type="Proteomes" id="UP000231987"/>
    </source>
</evidence>
<evidence type="ECO:0000256" key="3">
    <source>
        <dbReference type="ARBA" id="ARBA00022692"/>
    </source>
</evidence>
<proteinExistence type="predicted"/>
<dbReference type="NCBIfam" id="NF006088">
    <property type="entry name" value="PRK08238.1"/>
    <property type="match status" value="1"/>
</dbReference>
<evidence type="ECO:0000256" key="2">
    <source>
        <dbReference type="ARBA" id="ARBA00022475"/>
    </source>
</evidence>
<evidence type="ECO:0008006" key="10">
    <source>
        <dbReference type="Google" id="ProtNLM"/>
    </source>
</evidence>
<dbReference type="EMBL" id="NJGD01000025">
    <property type="protein sequence ID" value="PJR10261.1"/>
    <property type="molecule type" value="Genomic_DNA"/>
</dbReference>
<feature type="transmembrane region" description="Helical" evidence="7">
    <location>
        <begin position="331"/>
        <end position="349"/>
    </location>
</feature>
<sequence>MSGGSKDEKAHVHPSPGDTGTIGFEPRITHHPFDSTVFKRTVRPRVFTVTPYGLENARANDAAATLDGKSDACDGFADIHCGGGQTMSGTPRIKARAFKHYVNAFRPHQWLKNVLVFLPALAAHKFDWPTLLLSLEAFVCFSLVASSVYVMNDLLDVCADRAHPRKRYRPFASHSIPTAHATWMAAGLILPGGLIAMFIGWGFFLVVAGYFLVTTAYSLHLKRRIVIDICILAGLYTIRIVAGGIATSTPLSVLLIAFSVFFFLSLAAVKRQSELVDGAERGSLQATGRGYHVNDLPIISMIAVGAGYVSVLVMTYYVNSPVVMELYPHPQMLWGVCAVLLYWITRTVMVSHRGNMHDDPVVYAAKDRTSHVCLAIILVFVAGGVLR</sequence>
<comment type="caution">
    <text evidence="8">The sequence shown here is derived from an EMBL/GenBank/DDBJ whole genome shotgun (WGS) entry which is preliminary data.</text>
</comment>
<dbReference type="CDD" id="cd13963">
    <property type="entry name" value="PT_UbiA_2"/>
    <property type="match status" value="1"/>
</dbReference>
<evidence type="ECO:0000256" key="6">
    <source>
        <dbReference type="SAM" id="MobiDB-lite"/>
    </source>
</evidence>
<feature type="transmembrane region" description="Helical" evidence="7">
    <location>
        <begin position="298"/>
        <end position="319"/>
    </location>
</feature>
<keyword evidence="4 7" id="KW-1133">Transmembrane helix</keyword>
<evidence type="ECO:0000256" key="5">
    <source>
        <dbReference type="ARBA" id="ARBA00023136"/>
    </source>
</evidence>
<protein>
    <recommendedName>
        <fullName evidence="10">UbiA family prenyltransferase</fullName>
    </recommendedName>
</protein>
<accession>A0A2J0YU91</accession>
<keyword evidence="3 7" id="KW-0812">Transmembrane</keyword>
<keyword evidence="2" id="KW-1003">Cell membrane</keyword>
<feature type="transmembrane region" description="Helical" evidence="7">
    <location>
        <begin position="369"/>
        <end position="386"/>
    </location>
</feature>
<dbReference type="GO" id="GO:0016020">
    <property type="term" value="C:membrane"/>
    <property type="evidence" value="ECO:0007669"/>
    <property type="project" value="UniProtKB-SubCell"/>
</dbReference>
<evidence type="ECO:0000256" key="1">
    <source>
        <dbReference type="ARBA" id="ARBA00004141"/>
    </source>
</evidence>
<feature type="transmembrane region" description="Helical" evidence="7">
    <location>
        <begin position="131"/>
        <end position="151"/>
    </location>
</feature>
<keyword evidence="5 7" id="KW-0472">Membrane</keyword>
<evidence type="ECO:0000313" key="8">
    <source>
        <dbReference type="EMBL" id="PJR10261.1"/>
    </source>
</evidence>
<dbReference type="GO" id="GO:0016765">
    <property type="term" value="F:transferase activity, transferring alkyl or aryl (other than methyl) groups"/>
    <property type="evidence" value="ECO:0007669"/>
    <property type="project" value="InterPro"/>
</dbReference>
<feature type="region of interest" description="Disordered" evidence="6">
    <location>
        <begin position="1"/>
        <end position="27"/>
    </location>
</feature>
<dbReference type="InterPro" id="IPR000537">
    <property type="entry name" value="UbiA_prenyltransferase"/>
</dbReference>
<feature type="transmembrane region" description="Helical" evidence="7">
    <location>
        <begin position="251"/>
        <end position="269"/>
    </location>
</feature>
<comment type="subcellular location">
    <subcellularLocation>
        <location evidence="1">Membrane</location>
        <topology evidence="1">Multi-pass membrane protein</topology>
    </subcellularLocation>
</comment>
<dbReference type="AlphaFoldDB" id="A0A2J0YU91"/>
<dbReference type="Gene3D" id="1.10.357.140">
    <property type="entry name" value="UbiA prenyltransferase"/>
    <property type="match status" value="1"/>
</dbReference>
<dbReference type="Pfam" id="PF01040">
    <property type="entry name" value="UbiA"/>
    <property type="match status" value="1"/>
</dbReference>
<dbReference type="InterPro" id="IPR044878">
    <property type="entry name" value="UbiA_sf"/>
</dbReference>
<dbReference type="PANTHER" id="PTHR42723">
    <property type="entry name" value="CHLOROPHYLL SYNTHASE"/>
    <property type="match status" value="1"/>
</dbReference>
<name>A0A2J0YU91_RHIML</name>
<dbReference type="RefSeq" id="WP_100674662.1">
    <property type="nucleotide sequence ID" value="NZ_NJGD01000025.1"/>
</dbReference>
<evidence type="ECO:0000256" key="4">
    <source>
        <dbReference type="ARBA" id="ARBA00022989"/>
    </source>
</evidence>
<gene>
    <name evidence="8" type="ORF">CEJ86_30010</name>
</gene>
<dbReference type="Proteomes" id="UP000231987">
    <property type="component" value="Unassembled WGS sequence"/>
</dbReference>
<reference evidence="8 9" key="1">
    <citation type="submission" date="2017-06" db="EMBL/GenBank/DDBJ databases">
        <title>Ensifer strains isolated from leguminous trees and herbs display diverse denitrification phenotypes with some acting as strong N2O sinks.</title>
        <authorList>
            <person name="Woliy K."/>
            <person name="Mania D."/>
            <person name="Bakken L.R."/>
            <person name="Frostegard A."/>
        </authorList>
    </citation>
    <scope>NUCLEOTIDE SEQUENCE [LARGE SCALE GENOMIC DNA]</scope>
    <source>
        <strain evidence="8 9">AC50a</strain>
    </source>
</reference>